<dbReference type="Proteomes" id="UP000316706">
    <property type="component" value="Unassembled WGS sequence"/>
</dbReference>
<evidence type="ECO:0000313" key="2">
    <source>
        <dbReference type="Proteomes" id="UP000316706"/>
    </source>
</evidence>
<gene>
    <name evidence="1" type="ORF">FHX41_5246</name>
</gene>
<accession>A0A543ILL5</accession>
<dbReference type="AlphaFoldDB" id="A0A543ILL5"/>
<comment type="caution">
    <text evidence="1">The sequence shown here is derived from an EMBL/GenBank/DDBJ whole genome shotgun (WGS) entry which is preliminary data.</text>
</comment>
<sequence>MATSGQAFGSGKSLPAEVSGVPLWIIVIAGA</sequence>
<protein>
    <submittedName>
        <fullName evidence="1">Uncharacterized protein</fullName>
    </submittedName>
</protein>
<reference evidence="1 2" key="1">
    <citation type="submission" date="2019-06" db="EMBL/GenBank/DDBJ databases">
        <title>Sequencing the genomes of 1000 actinobacteria strains.</title>
        <authorList>
            <person name="Klenk H.-P."/>
        </authorList>
    </citation>
    <scope>NUCLEOTIDE SEQUENCE [LARGE SCALE GENOMIC DNA]</scope>
    <source>
        <strain evidence="1 2">DSM 45043</strain>
    </source>
</reference>
<keyword evidence="2" id="KW-1185">Reference proteome</keyword>
<name>A0A543ILL5_9ACTN</name>
<proteinExistence type="predicted"/>
<organism evidence="1 2">
    <name type="scientific">Actinomadura hallensis</name>
    <dbReference type="NCBI Taxonomy" id="337895"/>
    <lineage>
        <taxon>Bacteria</taxon>
        <taxon>Bacillati</taxon>
        <taxon>Actinomycetota</taxon>
        <taxon>Actinomycetes</taxon>
        <taxon>Streptosporangiales</taxon>
        <taxon>Thermomonosporaceae</taxon>
        <taxon>Actinomadura</taxon>
    </lineage>
</organism>
<evidence type="ECO:0000313" key="1">
    <source>
        <dbReference type="EMBL" id="TQM71477.1"/>
    </source>
</evidence>
<dbReference type="EMBL" id="VFPO01000001">
    <property type="protein sequence ID" value="TQM71477.1"/>
    <property type="molecule type" value="Genomic_DNA"/>
</dbReference>